<proteinExistence type="predicted"/>
<dbReference type="GO" id="GO:0030288">
    <property type="term" value="C:outer membrane-bounded periplasmic space"/>
    <property type="evidence" value="ECO:0007669"/>
    <property type="project" value="TreeGrafter"/>
</dbReference>
<dbReference type="InterPro" id="IPR021731">
    <property type="entry name" value="AMIN_dom"/>
</dbReference>
<dbReference type="Proteomes" id="UP001243623">
    <property type="component" value="Chromosome"/>
</dbReference>
<dbReference type="SUPFAM" id="SSF53187">
    <property type="entry name" value="Zn-dependent exopeptidases"/>
    <property type="match status" value="1"/>
</dbReference>
<dbReference type="PANTHER" id="PTHR30404:SF0">
    <property type="entry name" value="N-ACETYLMURAMOYL-L-ALANINE AMIDASE AMIC"/>
    <property type="match status" value="1"/>
</dbReference>
<dbReference type="RefSeq" id="WP_147670815.1">
    <property type="nucleotide sequence ID" value="NZ_CP120678.1"/>
</dbReference>
<sequence>MRRFMIMCMVMIYSLLSFTTISYAADFKDRVSGLAKVDGVRVYTNGDSKVRVVLDTTKEVEYRTFVLSNPTRIAIDIKGAWLSPNVSKATPVNSGLVGKVRASQFDPTTVRIVVEANVSKDRYRVFSLKADSANDKMPRIVMDFGDLAQEEVGKTPQEETISTPLPEVKMRTIQLFDKPGLKDKIIAVDPGHGGSDGGAIGPTGITEKEVTLAVGLELKKMLEAEGAKVVMTRTTDVDVARPNASAREELQARVDIANKANATVFVSIHMDAFVNQEAQGTSTYIYQKTNGDERLGRFVREGLINQLNTQDRKTRDCNFYVVKYTTMPATLAEVAFISNPNEERLLKSSDGVRKAAKGIFDGLNKYFSYDK</sequence>
<dbReference type="KEGG" id="sgbi:P3F81_09710"/>
<dbReference type="EMBL" id="CP120678">
    <property type="protein sequence ID" value="WIW70164.1"/>
    <property type="molecule type" value="Genomic_DNA"/>
</dbReference>
<accession>A0A9Y2AG28</accession>
<dbReference type="SMART" id="SM00646">
    <property type="entry name" value="Ami_3"/>
    <property type="match status" value="1"/>
</dbReference>
<reference evidence="4" key="1">
    <citation type="submission" date="2023-03" db="EMBL/GenBank/DDBJ databases">
        <title>Selenobaculum gbiensis gen. nov. sp. nov., a new bacterium isolated from the gut microbiota of IBD patient.</title>
        <authorList>
            <person name="Yeo S."/>
            <person name="Park H."/>
            <person name="Huh C.S."/>
        </authorList>
    </citation>
    <scope>NUCLEOTIDE SEQUENCE</scope>
    <source>
        <strain evidence="4">ICN-92133</strain>
    </source>
</reference>
<gene>
    <name evidence="4" type="ORF">P3F81_09710</name>
</gene>
<feature type="chain" id="PRO_5040996437" evidence="2">
    <location>
        <begin position="25"/>
        <end position="371"/>
    </location>
</feature>
<dbReference type="Pfam" id="PF01520">
    <property type="entry name" value="Amidase_3"/>
    <property type="match status" value="1"/>
</dbReference>
<dbReference type="Gene3D" id="2.60.40.3500">
    <property type="match status" value="1"/>
</dbReference>
<organism evidence="4 5">
    <name type="scientific">Selenobaculum gibii</name>
    <dbReference type="NCBI Taxonomy" id="3054208"/>
    <lineage>
        <taxon>Bacteria</taxon>
        <taxon>Bacillati</taxon>
        <taxon>Bacillota</taxon>
        <taxon>Negativicutes</taxon>
        <taxon>Selenomonadales</taxon>
        <taxon>Selenomonadaceae</taxon>
        <taxon>Selenobaculum</taxon>
    </lineage>
</organism>
<keyword evidence="5" id="KW-1185">Reference proteome</keyword>
<name>A0A9Y2AG28_9FIRM</name>
<dbReference type="PANTHER" id="PTHR30404">
    <property type="entry name" value="N-ACETYLMURAMOYL-L-ALANINE AMIDASE"/>
    <property type="match status" value="1"/>
</dbReference>
<dbReference type="InterPro" id="IPR002508">
    <property type="entry name" value="MurNAc-LAA_cat"/>
</dbReference>
<dbReference type="Gene3D" id="3.40.630.40">
    <property type="entry name" value="Zn-dependent exopeptidases"/>
    <property type="match status" value="1"/>
</dbReference>
<evidence type="ECO:0000256" key="1">
    <source>
        <dbReference type="ARBA" id="ARBA00022801"/>
    </source>
</evidence>
<evidence type="ECO:0000313" key="4">
    <source>
        <dbReference type="EMBL" id="WIW70164.1"/>
    </source>
</evidence>
<dbReference type="Pfam" id="PF11741">
    <property type="entry name" value="AMIN"/>
    <property type="match status" value="1"/>
</dbReference>
<feature type="signal peptide" evidence="2">
    <location>
        <begin position="1"/>
        <end position="24"/>
    </location>
</feature>
<feature type="domain" description="MurNAc-LAA" evidence="3">
    <location>
        <begin position="254"/>
        <end position="364"/>
    </location>
</feature>
<evidence type="ECO:0000313" key="5">
    <source>
        <dbReference type="Proteomes" id="UP001243623"/>
    </source>
</evidence>
<dbReference type="GO" id="GO:0009253">
    <property type="term" value="P:peptidoglycan catabolic process"/>
    <property type="evidence" value="ECO:0007669"/>
    <property type="project" value="InterPro"/>
</dbReference>
<dbReference type="AlphaFoldDB" id="A0A9Y2AG28"/>
<keyword evidence="1" id="KW-0378">Hydrolase</keyword>
<evidence type="ECO:0000256" key="2">
    <source>
        <dbReference type="SAM" id="SignalP"/>
    </source>
</evidence>
<dbReference type="CDD" id="cd02696">
    <property type="entry name" value="MurNAc-LAA"/>
    <property type="match status" value="1"/>
</dbReference>
<dbReference type="GO" id="GO:0008745">
    <property type="term" value="F:N-acetylmuramoyl-L-alanine amidase activity"/>
    <property type="evidence" value="ECO:0007669"/>
    <property type="project" value="InterPro"/>
</dbReference>
<evidence type="ECO:0000259" key="3">
    <source>
        <dbReference type="SMART" id="SM00646"/>
    </source>
</evidence>
<protein>
    <submittedName>
        <fullName evidence="4">N-acetylmuramoyl-L-alanine amidase</fullName>
    </submittedName>
</protein>
<dbReference type="InterPro" id="IPR050695">
    <property type="entry name" value="N-acetylmuramoyl_amidase_3"/>
</dbReference>
<keyword evidence="2" id="KW-0732">Signal</keyword>